<evidence type="ECO:0000313" key="19">
    <source>
        <dbReference type="Proteomes" id="UP000019118"/>
    </source>
</evidence>
<feature type="compositionally biased region" description="Basic and acidic residues" evidence="13">
    <location>
        <begin position="850"/>
        <end position="870"/>
    </location>
</feature>
<dbReference type="CTD" id="36241"/>
<dbReference type="PRINTS" id="PR00503">
    <property type="entry name" value="BROMODOMAIN"/>
</dbReference>
<dbReference type="GO" id="GO:0008270">
    <property type="term" value="F:zinc ion binding"/>
    <property type="evidence" value="ECO:0007669"/>
    <property type="project" value="UniProtKB-KW"/>
</dbReference>
<dbReference type="PROSITE" id="PS00633">
    <property type="entry name" value="BROMODOMAIN_1"/>
    <property type="match status" value="1"/>
</dbReference>
<dbReference type="Pfam" id="PF00439">
    <property type="entry name" value="Bromodomain"/>
    <property type="match status" value="1"/>
</dbReference>
<feature type="compositionally biased region" description="Basic and acidic residues" evidence="13">
    <location>
        <begin position="891"/>
        <end position="913"/>
    </location>
</feature>
<proteinExistence type="inferred from homology"/>
<dbReference type="InterPro" id="IPR018359">
    <property type="entry name" value="Bromodomain_CS"/>
</dbReference>
<evidence type="ECO:0000256" key="1">
    <source>
        <dbReference type="ARBA" id="ARBA00004123"/>
    </source>
</evidence>
<dbReference type="KEGG" id="dpa:109536279"/>
<dbReference type="SMART" id="SM00249">
    <property type="entry name" value="PHD"/>
    <property type="match status" value="2"/>
</dbReference>
<feature type="domain" description="DDT" evidence="16">
    <location>
        <begin position="1025"/>
        <end position="1089"/>
    </location>
</feature>
<evidence type="ECO:0000256" key="9">
    <source>
        <dbReference type="ARBA" id="ARBA00023163"/>
    </source>
</evidence>
<dbReference type="InterPro" id="IPR019787">
    <property type="entry name" value="Znf_PHD-finger"/>
</dbReference>
<dbReference type="GO" id="GO:0000785">
    <property type="term" value="C:chromatin"/>
    <property type="evidence" value="ECO:0007669"/>
    <property type="project" value="TreeGrafter"/>
</dbReference>
<feature type="region of interest" description="Disordered" evidence="13">
    <location>
        <begin position="1805"/>
        <end position="1848"/>
    </location>
</feature>
<keyword evidence="19" id="KW-1185">Reference proteome</keyword>
<keyword evidence="10" id="KW-0539">Nucleus</keyword>
<feature type="compositionally biased region" description="Basic and acidic residues" evidence="13">
    <location>
        <begin position="1469"/>
        <end position="1492"/>
    </location>
</feature>
<feature type="compositionally biased region" description="Low complexity" evidence="13">
    <location>
        <begin position="666"/>
        <end position="678"/>
    </location>
</feature>
<feature type="compositionally biased region" description="Basic and acidic residues" evidence="13">
    <location>
        <begin position="959"/>
        <end position="969"/>
    </location>
</feature>
<dbReference type="Pfam" id="PF15613">
    <property type="entry name" value="WSD"/>
    <property type="match status" value="1"/>
</dbReference>
<dbReference type="SUPFAM" id="SSF47370">
    <property type="entry name" value="Bromodomain"/>
    <property type="match status" value="1"/>
</dbReference>
<keyword evidence="5" id="KW-0862">Zinc</keyword>
<evidence type="ECO:0008006" key="20">
    <source>
        <dbReference type="Google" id="ProtNLM"/>
    </source>
</evidence>
<dbReference type="InterPro" id="IPR001965">
    <property type="entry name" value="Znf_PHD"/>
</dbReference>
<keyword evidence="8 11" id="KW-0103">Bromodomain</keyword>
<feature type="domain" description="PHD-type" evidence="15">
    <location>
        <begin position="1906"/>
        <end position="1956"/>
    </location>
</feature>
<dbReference type="GeneID" id="109536279"/>
<feature type="compositionally biased region" description="Polar residues" evidence="13">
    <location>
        <begin position="306"/>
        <end position="347"/>
    </location>
</feature>
<evidence type="ECO:0000259" key="17">
    <source>
        <dbReference type="PROSITE" id="PS50982"/>
    </source>
</evidence>
<dbReference type="GO" id="GO:0005634">
    <property type="term" value="C:nucleus"/>
    <property type="evidence" value="ECO:0007669"/>
    <property type="project" value="UniProtKB-SubCell"/>
</dbReference>
<evidence type="ECO:0000259" key="15">
    <source>
        <dbReference type="PROSITE" id="PS50016"/>
    </source>
</evidence>
<dbReference type="Pfam" id="PF02791">
    <property type="entry name" value="DDT"/>
    <property type="match status" value="1"/>
</dbReference>
<dbReference type="Pfam" id="PF00628">
    <property type="entry name" value="PHD"/>
    <property type="match status" value="2"/>
</dbReference>
<feature type="region of interest" description="Disordered" evidence="13">
    <location>
        <begin position="2014"/>
        <end position="2061"/>
    </location>
</feature>
<reference evidence="18" key="2">
    <citation type="submission" date="2024-08" db="UniProtKB">
        <authorList>
            <consortium name="EnsemblMetazoa"/>
        </authorList>
    </citation>
    <scope>IDENTIFICATION</scope>
</reference>
<keyword evidence="7" id="KW-0175">Coiled coil</keyword>
<dbReference type="InterPro" id="IPR019786">
    <property type="entry name" value="Zinc_finger_PHD-type_CS"/>
</dbReference>
<dbReference type="Gene3D" id="3.30.40.10">
    <property type="entry name" value="Zinc/RING finger domain, C3HC4 (zinc finger)"/>
    <property type="match status" value="2"/>
</dbReference>
<feature type="region of interest" description="Disordered" evidence="13">
    <location>
        <begin position="666"/>
        <end position="703"/>
    </location>
</feature>
<dbReference type="InterPro" id="IPR001487">
    <property type="entry name" value="Bromodomain"/>
</dbReference>
<dbReference type="InterPro" id="IPR013083">
    <property type="entry name" value="Znf_RING/FYVE/PHD"/>
</dbReference>
<feature type="compositionally biased region" description="Basic and acidic residues" evidence="13">
    <location>
        <begin position="1418"/>
        <end position="1434"/>
    </location>
</feature>
<dbReference type="InterPro" id="IPR028942">
    <property type="entry name" value="WHIM1_dom"/>
</dbReference>
<feature type="compositionally biased region" description="Low complexity" evidence="13">
    <location>
        <begin position="559"/>
        <end position="578"/>
    </location>
</feature>
<feature type="region of interest" description="Disordered" evidence="13">
    <location>
        <begin position="208"/>
        <end position="347"/>
    </location>
</feature>
<sequence length="2207" mass="244797">MTAGLSEDIDFSPNKYCGLEMDKENGKANESSSGSNKVSNAQDTASLLDAANLFGAYWPRGDASAANLFAAASGFGLPPHAAAGLPFGMLGPGTGTATQSGRGAGGAASSGAGLPPNYQSVSSASTSSAAAAAAAYSNAYSNTLSVAVSQAASLGMPAATAAWWSMASHFAAQDYLARLQATGLNFPMGAPADPYAAIGLPSMASLQPHKTKGAASKSISRSSSGGSSKDKMSSPPGTSAGTKMDHHNSKMNKPSNNLKYSSSTGLTIQPSLKMSASANSAGSERSRKSSSGSDLSYLNKLDGKQKNSGSASAKSSLDVPTSIYSSTMNMSSGQDKSGASSGLSNANMQNSVNSAGVTGLPASILSDPNSILGGVRLPPDTEIIKYTSSIVGPKVPGTTNRGRKKTISLDPPSVSLLPSANSHMYMERAKRMKLSDQEVTSPDASTSDRVEVIKLPATNGSPSGILPYSDASGEAPLNLSLKPSWATTGSSSSLNSLSNMSANIGSDRISRRKPGPKPRRVIPAEATPPPTTPPSTIVSAYLGSESPRPSSRNEGSDGGSSTSSTSATAFSGSSTPGTMLNHKEGRPRNLGRGVSKPKKNTVASLLAQSRALGIKPVPILDPNMSTNQQMSLLRSKVWAAEQYIAETGGDDKAMIKNLHDRGRVALSDGSTADASDSDNLTDSNRTDSDTESEAPVASKKQKQYDERLLRVPLEKGWRRETILRGVTKSGSIKGDVTYTAPSSSNKFKQMSDITQYLEYQKNADLTKDNFTFSCRVIIGDYLQPLPPEIQTEGNDLIYLTEEDVKNSDFRLDELGAAMRINLPVEQRIELARRQQAARAAARQERELQKLTKELEKNERQEAARREREARSQQMMEVCPLMTYKRQAKRKRQEEAEKQKLEDHQRKQQEREIKRQQTAMLKEQIYIQEINKQREMLYTVELEKERRRQHLALIKSMENRRKMEEKERRKQQLLAEKQANKEKKLEQRKMDLEILTELRKPCEDLELMNQKQLPDFERISGLKLPGEAFANTLMVFEFLHNFGETLGFDMESLPTLESLQQALMSNEHYYEAEEELFSVMTHLLVCAIEDPGIPNPARHTTILGQSLRQADITPSNLSEILRIYLYANATGEVKALTGVHFERDREKRIADHHQTEEEMQQTVAGKNSHYYELLHENSTYKMSDLLREKPFMALSPTDKASILAFICNELLQNKAVLRQIDSSMSTMIENKRDKWLLDQKIRKLKVLHNRKVKTEAMERSHNEDGTVDSPHILHKDELLDEEDHEMSDNESVGTQPEEEEDAKLSGEELAKKLEKLIQTSENHLASSNQALSQLRAVTFGEDRFFRRYWSFPKAGGIFIEAMESAEPEEFEEQLIGDHKETINNGIKSLNELHSVIENVDKINDHAIDKEVSSIVENQNIKEEDVNKDNENEHRKTPNRLSTMENGDIYEPNLEQLKQSVEHLVQTMEQAVDKEKEEPVKESQDEPEGKRGKLESYSSDSISNRKFNLFERLGQCMERENKTEEDLKAEVKAEVKEELKNEILKELKQERKIEHIKTEYDENDEVKWFSILHKDGSTCGEVHPASANSKEPNDGKVPIFPPPGSNTSNYHHNCESPAPLQMTSDESAQLEHIKKHGKPSMPGKKSVSNEKRFGWWRMKSLEQLRELLDNLHLRGVRERELKRSFLLTMQQMYNKGKLVIEEGHPELTSLVGENIEGVCMVEEGAPMPYEAGWWSKAVAHRVDMVLHEQVEALEDKVASASMQVKGWKVPERDDSEIPYGEVVGIVKQKLASLEQNIERRYLKPPLGINANMRSSTGSTQESPHPPTPETSSAAQPIASQSTPSTGDDIPKGLVTWREAINRAATSSQLAMCLYSLESSIAWDKSIMKAVSEQAVFSVQNARKYNSKLSNCQFCQSGDNEDKLLLCDSCDRGYHTYCFKPKMDNIPEGDWYCHECMNKATGERNCIVCGRKVSLTSTRLVACELCPRAYHTDCIQPQINKVPRGKWYCSNCISKKPPKKAVKRNKSTPRESESSDQPPASPTPSHSSVTTNEDQPTTNCSQESDVSLISNASVPIVNVSVENSPSAIAAKKEKEKEKAQKKLIKELAPCKKILDDLESHEDAWPFLLPVNTKQFPTYKKIIKIPMDLSTIKKRLQDLTYKSRDEFCADVRQIFNNCETFNEDDSPVGKAGHCMRQFFETRWTDLCSNHS</sequence>
<dbReference type="EnsemblMetazoa" id="XM_019902427.1">
    <property type="protein sequence ID" value="XP_019757986.1"/>
    <property type="gene ID" value="LOC109536279"/>
</dbReference>
<dbReference type="SMART" id="SM00391">
    <property type="entry name" value="MBD"/>
    <property type="match status" value="1"/>
</dbReference>
<dbReference type="CDD" id="cd05503">
    <property type="entry name" value="Bromo_BAZ2A_B_like"/>
    <property type="match status" value="1"/>
</dbReference>
<dbReference type="InterPro" id="IPR037374">
    <property type="entry name" value="BAZ2A/B_Bromo"/>
</dbReference>
<comment type="similarity">
    <text evidence="2">Belongs to the WAL family.</text>
</comment>
<comment type="subcellular location">
    <subcellularLocation>
        <location evidence="1">Nucleus</location>
    </subcellularLocation>
</comment>
<name>A0AAR5PBC1_DENPD</name>
<evidence type="ECO:0000256" key="7">
    <source>
        <dbReference type="ARBA" id="ARBA00023054"/>
    </source>
</evidence>
<dbReference type="InterPro" id="IPR011011">
    <property type="entry name" value="Znf_FYVE_PHD"/>
</dbReference>
<feature type="region of interest" description="Disordered" evidence="13">
    <location>
        <begin position="1417"/>
        <end position="1444"/>
    </location>
</feature>
<dbReference type="PROSITE" id="PS50014">
    <property type="entry name" value="BROMODOMAIN_2"/>
    <property type="match status" value="1"/>
</dbReference>
<dbReference type="SMART" id="SM00297">
    <property type="entry name" value="BROMO"/>
    <property type="match status" value="1"/>
</dbReference>
<evidence type="ECO:0000256" key="11">
    <source>
        <dbReference type="PROSITE-ProRule" id="PRU00035"/>
    </source>
</evidence>
<feature type="region of interest" description="Disordered" evidence="13">
    <location>
        <begin position="959"/>
        <end position="981"/>
    </location>
</feature>
<protein>
    <recommendedName>
        <fullName evidence="20">Bromodomain adjacent to zinc finger domain protein 2B-like</fullName>
    </recommendedName>
</protein>
<feature type="compositionally biased region" description="Basic residues" evidence="13">
    <location>
        <begin position="2014"/>
        <end position="2024"/>
    </location>
</feature>
<feature type="region of interest" description="Disordered" evidence="13">
    <location>
        <begin position="1"/>
        <end position="41"/>
    </location>
</feature>
<dbReference type="CDD" id="cd15545">
    <property type="entry name" value="PHD_BAZ2A_like"/>
    <property type="match status" value="1"/>
</dbReference>
<evidence type="ECO:0000256" key="8">
    <source>
        <dbReference type="ARBA" id="ARBA00023117"/>
    </source>
</evidence>
<keyword evidence="4 12" id="KW-0863">Zinc-finger</keyword>
<dbReference type="Pfam" id="PF15612">
    <property type="entry name" value="WHIM1"/>
    <property type="match status" value="1"/>
</dbReference>
<dbReference type="GO" id="GO:0003677">
    <property type="term" value="F:DNA binding"/>
    <property type="evidence" value="ECO:0007669"/>
    <property type="project" value="InterPro"/>
</dbReference>
<evidence type="ECO:0000256" key="3">
    <source>
        <dbReference type="ARBA" id="ARBA00022723"/>
    </source>
</evidence>
<reference evidence="19" key="1">
    <citation type="journal article" date="2013" name="Genome Biol.">
        <title>Draft genome of the mountain pine beetle, Dendroctonus ponderosae Hopkins, a major forest pest.</title>
        <authorList>
            <person name="Keeling C.I."/>
            <person name="Yuen M.M."/>
            <person name="Liao N.Y."/>
            <person name="Docking T.R."/>
            <person name="Chan S.K."/>
            <person name="Taylor G.A."/>
            <person name="Palmquist D.L."/>
            <person name="Jackman S.D."/>
            <person name="Nguyen A."/>
            <person name="Li M."/>
            <person name="Henderson H."/>
            <person name="Janes J.K."/>
            <person name="Zhao Y."/>
            <person name="Pandoh P."/>
            <person name="Moore R."/>
            <person name="Sperling F.A."/>
            <person name="Huber D.P."/>
            <person name="Birol I."/>
            <person name="Jones S.J."/>
            <person name="Bohlmann J."/>
        </authorList>
    </citation>
    <scope>NUCLEOTIDE SEQUENCE</scope>
</reference>
<organism evidence="18 19">
    <name type="scientific">Dendroctonus ponderosae</name>
    <name type="common">Mountain pine beetle</name>
    <dbReference type="NCBI Taxonomy" id="77166"/>
    <lineage>
        <taxon>Eukaryota</taxon>
        <taxon>Metazoa</taxon>
        <taxon>Ecdysozoa</taxon>
        <taxon>Arthropoda</taxon>
        <taxon>Hexapoda</taxon>
        <taxon>Insecta</taxon>
        <taxon>Pterygota</taxon>
        <taxon>Neoptera</taxon>
        <taxon>Endopterygota</taxon>
        <taxon>Coleoptera</taxon>
        <taxon>Polyphaga</taxon>
        <taxon>Cucujiformia</taxon>
        <taxon>Curculionidae</taxon>
        <taxon>Scolytinae</taxon>
        <taxon>Dendroctonus</taxon>
    </lineage>
</organism>
<feature type="compositionally biased region" description="Basic and acidic residues" evidence="13">
    <location>
        <begin position="1251"/>
        <end position="1263"/>
    </location>
</feature>
<feature type="region of interest" description="Disordered" evidence="13">
    <location>
        <begin position="850"/>
        <end position="913"/>
    </location>
</feature>
<feature type="compositionally biased region" description="Basic residues" evidence="13">
    <location>
        <begin position="510"/>
        <end position="520"/>
    </location>
</feature>
<keyword evidence="9" id="KW-0804">Transcription</keyword>
<dbReference type="Gene3D" id="1.20.920.10">
    <property type="entry name" value="Bromodomain-like"/>
    <property type="match status" value="1"/>
</dbReference>
<evidence type="ECO:0000313" key="18">
    <source>
        <dbReference type="EnsemblMetazoa" id="XP_019757986.1"/>
    </source>
</evidence>
<feature type="compositionally biased region" description="Low complexity" evidence="13">
    <location>
        <begin position="490"/>
        <end position="501"/>
    </location>
</feature>
<evidence type="ECO:0000256" key="5">
    <source>
        <dbReference type="ARBA" id="ARBA00022833"/>
    </source>
</evidence>
<feature type="region of interest" description="Disordered" evidence="13">
    <location>
        <begin position="1251"/>
        <end position="1301"/>
    </location>
</feature>
<feature type="compositionally biased region" description="Low complexity" evidence="13">
    <location>
        <begin position="213"/>
        <end position="237"/>
    </location>
</feature>
<dbReference type="PROSITE" id="PS50016">
    <property type="entry name" value="ZF_PHD_2"/>
    <property type="match status" value="2"/>
</dbReference>
<feature type="region of interest" description="Disordered" evidence="13">
    <location>
        <begin position="484"/>
        <end position="601"/>
    </location>
</feature>
<dbReference type="SUPFAM" id="SSF54171">
    <property type="entry name" value="DNA-binding domain"/>
    <property type="match status" value="1"/>
</dbReference>
<keyword evidence="3" id="KW-0479">Metal-binding</keyword>
<feature type="region of interest" description="Disordered" evidence="13">
    <location>
        <begin position="1467"/>
        <end position="1497"/>
    </location>
</feature>
<accession>A0AAR5PBC1</accession>
<feature type="compositionally biased region" description="Polar residues" evidence="13">
    <location>
        <begin position="251"/>
        <end position="279"/>
    </location>
</feature>
<dbReference type="PANTHER" id="PTHR45915">
    <property type="entry name" value="TRANSCRIPTION INTERMEDIARY FACTOR"/>
    <property type="match status" value="1"/>
</dbReference>
<dbReference type="PANTHER" id="PTHR45915:SF2">
    <property type="entry name" value="TOUTATIS, ISOFORM E"/>
    <property type="match status" value="1"/>
</dbReference>
<evidence type="ECO:0000256" key="10">
    <source>
        <dbReference type="ARBA" id="ARBA00023242"/>
    </source>
</evidence>
<evidence type="ECO:0000256" key="13">
    <source>
        <dbReference type="SAM" id="MobiDB-lite"/>
    </source>
</evidence>
<dbReference type="Gene3D" id="3.30.890.10">
    <property type="entry name" value="Methyl-cpg-binding Protein 2, Chain A"/>
    <property type="match status" value="1"/>
</dbReference>
<evidence type="ECO:0000259" key="16">
    <source>
        <dbReference type="PROSITE" id="PS50827"/>
    </source>
</evidence>
<feature type="compositionally biased region" description="Polar residues" evidence="13">
    <location>
        <begin position="1831"/>
        <end position="1843"/>
    </location>
</feature>
<evidence type="ECO:0000256" key="2">
    <source>
        <dbReference type="ARBA" id="ARBA00007444"/>
    </source>
</evidence>
<dbReference type="InterPro" id="IPR018501">
    <property type="entry name" value="DDT_dom"/>
</dbReference>
<dbReference type="SMART" id="SM00571">
    <property type="entry name" value="DDT"/>
    <property type="match status" value="1"/>
</dbReference>
<dbReference type="PROSITE" id="PS50827">
    <property type="entry name" value="DDT"/>
    <property type="match status" value="1"/>
</dbReference>
<dbReference type="InterPro" id="IPR016177">
    <property type="entry name" value="DNA-bd_dom_sf"/>
</dbReference>
<feature type="domain" description="Bromo" evidence="14">
    <location>
        <begin position="2115"/>
        <end position="2185"/>
    </location>
</feature>
<feature type="compositionally biased region" description="Polar residues" evidence="13">
    <location>
        <begin position="2032"/>
        <end position="2061"/>
    </location>
</feature>
<evidence type="ECO:0000259" key="14">
    <source>
        <dbReference type="PROSITE" id="PS50014"/>
    </source>
</evidence>
<dbReference type="InterPro" id="IPR036427">
    <property type="entry name" value="Bromodomain-like_sf"/>
</dbReference>
<dbReference type="SUPFAM" id="SSF57903">
    <property type="entry name" value="FYVE/PHD zinc finger"/>
    <property type="match status" value="2"/>
</dbReference>
<evidence type="ECO:0000256" key="4">
    <source>
        <dbReference type="ARBA" id="ARBA00022771"/>
    </source>
</evidence>
<feature type="domain" description="MBD" evidence="17">
    <location>
        <begin position="703"/>
        <end position="777"/>
    </location>
</feature>
<dbReference type="InterPro" id="IPR028941">
    <property type="entry name" value="WHIM2_dom"/>
</dbReference>
<feature type="domain" description="PHD-type" evidence="15">
    <location>
        <begin position="1960"/>
        <end position="2012"/>
    </location>
</feature>
<evidence type="ECO:0000256" key="6">
    <source>
        <dbReference type="ARBA" id="ARBA00023015"/>
    </source>
</evidence>
<evidence type="ECO:0000256" key="12">
    <source>
        <dbReference type="PROSITE-ProRule" id="PRU00146"/>
    </source>
</evidence>
<dbReference type="InterPro" id="IPR001739">
    <property type="entry name" value="Methyl_CpG_DNA-bd"/>
</dbReference>
<keyword evidence="6" id="KW-0805">Transcription regulation</keyword>
<dbReference type="PROSITE" id="PS01359">
    <property type="entry name" value="ZF_PHD_1"/>
    <property type="match status" value="1"/>
</dbReference>
<dbReference type="PROSITE" id="PS50982">
    <property type="entry name" value="MBD"/>
    <property type="match status" value="1"/>
</dbReference>
<feature type="compositionally biased region" description="Polar residues" evidence="13">
    <location>
        <begin position="28"/>
        <end position="41"/>
    </location>
</feature>
<dbReference type="Pfam" id="PF01429">
    <property type="entry name" value="MBD"/>
    <property type="match status" value="1"/>
</dbReference>
<dbReference type="Proteomes" id="UP000019118">
    <property type="component" value="Unassembled WGS sequence"/>
</dbReference>